<dbReference type="Proteomes" id="UP000009131">
    <property type="component" value="Unassembled WGS sequence"/>
</dbReference>
<dbReference type="AlphaFoldDB" id="G7DWI5"/>
<sequence>MAAPILDTGGIVQASKPPKVDSRRSRSTDTVAYGRRSV</sequence>
<evidence type="ECO:0000313" key="3">
    <source>
        <dbReference type="Proteomes" id="UP000009131"/>
    </source>
</evidence>
<protein>
    <submittedName>
        <fullName evidence="2">Uncharacterized protein</fullName>
    </submittedName>
</protein>
<reference evidence="2 3" key="2">
    <citation type="journal article" date="2012" name="Open Biol.">
        <title>Characteristics of nucleosomes and linker DNA regions on the genome of the basidiomycete Mixia osmundae revealed by mono- and dinucleosome mapping.</title>
        <authorList>
            <person name="Nishida H."/>
            <person name="Kondo S."/>
            <person name="Matsumoto T."/>
            <person name="Suzuki Y."/>
            <person name="Yoshikawa H."/>
            <person name="Taylor T.D."/>
            <person name="Sugiyama J."/>
        </authorList>
    </citation>
    <scope>NUCLEOTIDE SEQUENCE [LARGE SCALE GENOMIC DNA]</scope>
    <source>
        <strain evidence="3">CBS 9802 / IAM 14324 / JCM 22182 / KY 12970</strain>
    </source>
</reference>
<feature type="compositionally biased region" description="Basic and acidic residues" evidence="1">
    <location>
        <begin position="18"/>
        <end position="27"/>
    </location>
</feature>
<dbReference type="EMBL" id="BABT02000052">
    <property type="protein sequence ID" value="GAA94945.1"/>
    <property type="molecule type" value="Genomic_DNA"/>
</dbReference>
<evidence type="ECO:0000313" key="2">
    <source>
        <dbReference type="EMBL" id="GAA94945.1"/>
    </source>
</evidence>
<reference evidence="2 3" key="1">
    <citation type="journal article" date="2011" name="J. Gen. Appl. Microbiol.">
        <title>Draft genome sequencing of the enigmatic basidiomycete Mixia osmundae.</title>
        <authorList>
            <person name="Nishida H."/>
            <person name="Nagatsuka Y."/>
            <person name="Sugiyama J."/>
        </authorList>
    </citation>
    <scope>NUCLEOTIDE SEQUENCE [LARGE SCALE GENOMIC DNA]</scope>
    <source>
        <strain evidence="3">CBS 9802 / IAM 14324 / JCM 22182 / KY 12970</strain>
    </source>
</reference>
<accession>G7DWI5</accession>
<evidence type="ECO:0000256" key="1">
    <source>
        <dbReference type="SAM" id="MobiDB-lite"/>
    </source>
</evidence>
<feature type="region of interest" description="Disordered" evidence="1">
    <location>
        <begin position="1"/>
        <end position="38"/>
    </location>
</feature>
<proteinExistence type="predicted"/>
<gene>
    <name evidence="2" type="primary">Mo01600</name>
    <name evidence="2" type="ORF">E5Q_01600</name>
</gene>
<keyword evidence="3" id="KW-1185">Reference proteome</keyword>
<organism evidence="2 3">
    <name type="scientific">Mixia osmundae (strain CBS 9802 / IAM 14324 / JCM 22182 / KY 12970)</name>
    <dbReference type="NCBI Taxonomy" id="764103"/>
    <lineage>
        <taxon>Eukaryota</taxon>
        <taxon>Fungi</taxon>
        <taxon>Dikarya</taxon>
        <taxon>Basidiomycota</taxon>
        <taxon>Pucciniomycotina</taxon>
        <taxon>Mixiomycetes</taxon>
        <taxon>Mixiales</taxon>
        <taxon>Mixiaceae</taxon>
        <taxon>Mixia</taxon>
    </lineage>
</organism>
<comment type="caution">
    <text evidence="2">The sequence shown here is derived from an EMBL/GenBank/DDBJ whole genome shotgun (WGS) entry which is preliminary data.</text>
</comment>
<name>G7DWI5_MIXOS</name>
<dbReference type="HOGENOM" id="CLU_3335744_0_0_1"/>
<dbReference type="InParanoid" id="G7DWI5"/>